<keyword evidence="2" id="KW-1003">Cell membrane</keyword>
<dbReference type="EMBL" id="CP102290">
    <property type="protein sequence ID" value="UWP59236.1"/>
    <property type="molecule type" value="Genomic_DNA"/>
</dbReference>
<feature type="transmembrane region" description="Helical" evidence="6">
    <location>
        <begin position="463"/>
        <end position="483"/>
    </location>
</feature>
<keyword evidence="3 6" id="KW-0812">Transmembrane</keyword>
<dbReference type="InterPro" id="IPR024923">
    <property type="entry name" value="PG_synth_SpoVB"/>
</dbReference>
<feature type="transmembrane region" description="Helical" evidence="6">
    <location>
        <begin position="49"/>
        <end position="67"/>
    </location>
</feature>
<feature type="transmembrane region" description="Helical" evidence="6">
    <location>
        <begin position="241"/>
        <end position="262"/>
    </location>
</feature>
<dbReference type="RefSeq" id="WP_028528899.1">
    <property type="nucleotide sequence ID" value="NZ_CABLBR010000016.1"/>
</dbReference>
<keyword evidence="4 6" id="KW-1133">Transmembrane helix</keyword>
<gene>
    <name evidence="7" type="ORF">NQ502_18025</name>
</gene>
<feature type="transmembrane region" description="Helical" evidence="6">
    <location>
        <begin position="489"/>
        <end position="512"/>
    </location>
</feature>
<feature type="transmembrane region" description="Helical" evidence="6">
    <location>
        <begin position="282"/>
        <end position="302"/>
    </location>
</feature>
<protein>
    <submittedName>
        <fullName evidence="7">Polysaccharide biosynthesis protein</fullName>
    </submittedName>
</protein>
<dbReference type="Proteomes" id="UP001060164">
    <property type="component" value="Chromosome"/>
</dbReference>
<comment type="subcellular location">
    <subcellularLocation>
        <location evidence="1">Cell membrane</location>
        <topology evidence="1">Multi-pass membrane protein</topology>
    </subcellularLocation>
</comment>
<dbReference type="PIRSF" id="PIRSF038958">
    <property type="entry name" value="PG_synth_SpoVB"/>
    <property type="match status" value="1"/>
</dbReference>
<evidence type="ECO:0000256" key="3">
    <source>
        <dbReference type="ARBA" id="ARBA00022692"/>
    </source>
</evidence>
<feature type="transmembrane region" description="Helical" evidence="6">
    <location>
        <begin position="399"/>
        <end position="418"/>
    </location>
</feature>
<dbReference type="PANTHER" id="PTHR30250:SF21">
    <property type="entry name" value="LIPID II FLIPPASE MURJ"/>
    <property type="match status" value="1"/>
</dbReference>
<feature type="transmembrane region" description="Helical" evidence="6">
    <location>
        <begin position="336"/>
        <end position="355"/>
    </location>
</feature>
<dbReference type="InterPro" id="IPR002797">
    <property type="entry name" value="Polysacc_synth"/>
</dbReference>
<feature type="transmembrane region" description="Helical" evidence="6">
    <location>
        <begin position="158"/>
        <end position="176"/>
    </location>
</feature>
<evidence type="ECO:0000256" key="2">
    <source>
        <dbReference type="ARBA" id="ARBA00022475"/>
    </source>
</evidence>
<dbReference type="InterPro" id="IPR050833">
    <property type="entry name" value="Poly_Biosynth_Transport"/>
</dbReference>
<feature type="transmembrane region" description="Helical" evidence="6">
    <location>
        <begin position="120"/>
        <end position="137"/>
    </location>
</feature>
<keyword evidence="5 6" id="KW-0472">Membrane</keyword>
<sequence>MGKKSSSFMKQASFLMVAGLIVRMIGLLYRTPMKAAIGGLGYGYYGYAYNVYNILLLISGYSIPVAVSKLMSERLAKKQYRNAQKIFWGAVVYILIIGSLASIVAFVFAEQLLPVGAEDAVLALRVLSPTIMLAGLLGVMRGYFQANNNMLPTSISQILEQILNAVVSVAAAYFLVKSFGTTSDTRAIYGAAGGTLGTGIGVASGIVFMLLVFGLNRKIIKRKLKRDTSSCQESYGEIAKVLFFMMTPVLLSTFLYNVSAYIDQSIFSPLMLAKGAAADSITEIYGVFSGQYMVLINIPVALANATSTAMMPEITANYATGDVGGARSKINEAIRMTMFIAIPAAFGLAVLAYPIMDLLFAGSPDEAGTMLIVGAVSVLFYSLSTITNGVLQGIGKQYVPLRNAAVSLVVNVIVLAGLTKFTDLGIYSVLASTVAYSLCMCILNDLAVRKYLSYRGEFVDTYLKPMGAAAGMGAVAWIVYYGLHLFLPVRIVCLGAAILFAVAAYLILYVMITRIPEAQLRRFPMGGAMVRGMKKLHLLK</sequence>
<organism evidence="7 8">
    <name type="scientific">Ruminococcus gauvreauii</name>
    <dbReference type="NCBI Taxonomy" id="438033"/>
    <lineage>
        <taxon>Bacteria</taxon>
        <taxon>Bacillati</taxon>
        <taxon>Bacillota</taxon>
        <taxon>Clostridia</taxon>
        <taxon>Eubacteriales</taxon>
        <taxon>Oscillospiraceae</taxon>
        <taxon>Ruminococcus</taxon>
    </lineage>
</organism>
<feature type="transmembrane region" description="Helical" evidence="6">
    <location>
        <begin position="188"/>
        <end position="215"/>
    </location>
</feature>
<evidence type="ECO:0000313" key="7">
    <source>
        <dbReference type="EMBL" id="UWP59236.1"/>
    </source>
</evidence>
<evidence type="ECO:0000256" key="5">
    <source>
        <dbReference type="ARBA" id="ARBA00023136"/>
    </source>
</evidence>
<dbReference type="Pfam" id="PF01943">
    <property type="entry name" value="Polysacc_synt"/>
    <property type="match status" value="1"/>
</dbReference>
<dbReference type="CDD" id="cd13124">
    <property type="entry name" value="MATE_SpoVB_like"/>
    <property type="match status" value="1"/>
</dbReference>
<reference evidence="7" key="1">
    <citation type="journal article" date="2022" name="Cell">
        <title>Design, construction, and in vivo augmentation of a complex gut microbiome.</title>
        <authorList>
            <person name="Cheng A.G."/>
            <person name="Ho P.Y."/>
            <person name="Aranda-Diaz A."/>
            <person name="Jain S."/>
            <person name="Yu F.B."/>
            <person name="Meng X."/>
            <person name="Wang M."/>
            <person name="Iakiviak M."/>
            <person name="Nagashima K."/>
            <person name="Zhao A."/>
            <person name="Murugkar P."/>
            <person name="Patil A."/>
            <person name="Atabakhsh K."/>
            <person name="Weakley A."/>
            <person name="Yan J."/>
            <person name="Brumbaugh A.R."/>
            <person name="Higginbottom S."/>
            <person name="Dimas A."/>
            <person name="Shiver A.L."/>
            <person name="Deutschbauer A."/>
            <person name="Neff N."/>
            <person name="Sonnenburg J.L."/>
            <person name="Huang K.C."/>
            <person name="Fischbach M.A."/>
        </authorList>
    </citation>
    <scope>NUCLEOTIDE SEQUENCE</scope>
    <source>
        <strain evidence="7">DSM 19829</strain>
    </source>
</reference>
<evidence type="ECO:0000256" key="4">
    <source>
        <dbReference type="ARBA" id="ARBA00022989"/>
    </source>
</evidence>
<dbReference type="PANTHER" id="PTHR30250">
    <property type="entry name" value="PST FAMILY PREDICTED COLANIC ACID TRANSPORTER"/>
    <property type="match status" value="1"/>
</dbReference>
<feature type="transmembrane region" description="Helical" evidence="6">
    <location>
        <begin position="367"/>
        <end position="387"/>
    </location>
</feature>
<feature type="transmembrane region" description="Helical" evidence="6">
    <location>
        <begin position="424"/>
        <end position="443"/>
    </location>
</feature>
<name>A0ABY5VGE4_9FIRM</name>
<evidence type="ECO:0000256" key="6">
    <source>
        <dbReference type="SAM" id="Phobius"/>
    </source>
</evidence>
<feature type="transmembrane region" description="Helical" evidence="6">
    <location>
        <begin position="87"/>
        <end position="108"/>
    </location>
</feature>
<evidence type="ECO:0000313" key="8">
    <source>
        <dbReference type="Proteomes" id="UP001060164"/>
    </source>
</evidence>
<proteinExistence type="predicted"/>
<keyword evidence="8" id="KW-1185">Reference proteome</keyword>
<evidence type="ECO:0000256" key="1">
    <source>
        <dbReference type="ARBA" id="ARBA00004651"/>
    </source>
</evidence>
<accession>A0ABY5VGE4</accession>
<feature type="transmembrane region" description="Helical" evidence="6">
    <location>
        <begin position="12"/>
        <end position="29"/>
    </location>
</feature>